<dbReference type="CDD" id="cd05930">
    <property type="entry name" value="A_NRPS"/>
    <property type="match status" value="1"/>
</dbReference>
<keyword evidence="2" id="KW-0596">Phosphopantetheine</keyword>
<dbReference type="Pfam" id="PF00550">
    <property type="entry name" value="PP-binding"/>
    <property type="match status" value="2"/>
</dbReference>
<dbReference type="GO" id="GO:0005737">
    <property type="term" value="C:cytoplasm"/>
    <property type="evidence" value="ECO:0007669"/>
    <property type="project" value="TreeGrafter"/>
</dbReference>
<dbReference type="InterPro" id="IPR020845">
    <property type="entry name" value="AMP-binding_CS"/>
</dbReference>
<dbReference type="Gene3D" id="3.40.50.12780">
    <property type="entry name" value="N-terminal domain of ligase-like"/>
    <property type="match status" value="1"/>
</dbReference>
<feature type="domain" description="Carrier" evidence="6">
    <location>
        <begin position="9"/>
        <end position="88"/>
    </location>
</feature>
<protein>
    <submittedName>
        <fullName evidence="7">Nonribosomal peptide synthetase</fullName>
    </submittedName>
</protein>
<gene>
    <name evidence="7" type="primary">ablA</name>
</gene>
<dbReference type="Gene3D" id="3.20.20.30">
    <property type="entry name" value="Luciferase-like domain"/>
    <property type="match status" value="1"/>
</dbReference>
<dbReference type="SUPFAM" id="SSF53335">
    <property type="entry name" value="S-adenosyl-L-methionine-dependent methyltransferases"/>
    <property type="match status" value="1"/>
</dbReference>
<dbReference type="PROSITE" id="PS00455">
    <property type="entry name" value="AMP_BINDING"/>
    <property type="match status" value="1"/>
</dbReference>
<dbReference type="Gene3D" id="3.40.640.10">
    <property type="entry name" value="Type I PLP-dependent aspartate aminotransferase-like (Major domain)"/>
    <property type="match status" value="1"/>
</dbReference>
<dbReference type="InterPro" id="IPR020806">
    <property type="entry name" value="PKS_PP-bd"/>
</dbReference>
<dbReference type="Gene3D" id="3.30.559.30">
    <property type="entry name" value="Nonribosomal peptide synthetase, condensation domain"/>
    <property type="match status" value="1"/>
</dbReference>
<dbReference type="InterPro" id="IPR001242">
    <property type="entry name" value="Condensation_dom"/>
</dbReference>
<dbReference type="NCBIfam" id="TIGR04020">
    <property type="entry name" value="seco_metab_LLM"/>
    <property type="match status" value="1"/>
</dbReference>
<dbReference type="Gene3D" id="3.30.300.30">
    <property type="match status" value="2"/>
</dbReference>
<dbReference type="PROSITE" id="PS00600">
    <property type="entry name" value="AA_TRANSFER_CLASS_3"/>
    <property type="match status" value="1"/>
</dbReference>
<dbReference type="CDD" id="cd19531">
    <property type="entry name" value="LCL_NRPS-like"/>
    <property type="match status" value="1"/>
</dbReference>
<dbReference type="GO" id="GO:0043041">
    <property type="term" value="P:amino acid activation for nonribosomal peptide biosynthetic process"/>
    <property type="evidence" value="ECO:0007669"/>
    <property type="project" value="TreeGrafter"/>
</dbReference>
<dbReference type="GO" id="GO:0030170">
    <property type="term" value="F:pyridoxal phosphate binding"/>
    <property type="evidence" value="ECO:0007669"/>
    <property type="project" value="InterPro"/>
</dbReference>
<evidence type="ECO:0000256" key="4">
    <source>
        <dbReference type="ARBA" id="ARBA00022898"/>
    </source>
</evidence>
<dbReference type="InterPro" id="IPR015421">
    <property type="entry name" value="PyrdxlP-dep_Trfase_major"/>
</dbReference>
<dbReference type="InterPro" id="IPR024011">
    <property type="entry name" value="Biosynth_lucif-like_mOase_dom"/>
</dbReference>
<dbReference type="InterPro" id="IPR006162">
    <property type="entry name" value="Ppantetheine_attach_site"/>
</dbReference>
<dbReference type="InterPro" id="IPR029063">
    <property type="entry name" value="SAM-dependent_MTases_sf"/>
</dbReference>
<sequence>MVTSQYTPTRRETILADIRSQTSSLLGFDDPSELDIHSSLLEMGADSIAMMEAVAKIKKTYGVQIAIRQFFEDLTNIDALATYIDKNIPLESEPVIVEAPPQEIITQTKYEEPTLIPIQTPIPQVQYQAPLPLPTPQPTNGNGTSNGNGYIPATYQSYDTAGDSVLEKIMHQQLQIMSQQLELFRGYESQPIPQQQAIALTPLPQISVTQPPIPATAIQPTNSQPTVKKPAAKKTIAGPSELRKPKTGGLTAQQKQHILELTETYTKKTATSKKLAQKYRPVLADSRASVGFRPSVKEMLYPIVAQRSEGARVWDVDGNEYLDLTMGQGVLLFGHQPDFIMDAIKEQMELGIQLHPRHHLAGEVAELIQELTGVERVCFSNSGTEAVITSLRIARAGTGKTKIVMFEGSYHGHGDYTLVRREIEDGVAKTTAFASGVPASVAEDMVVLDYDSDESLAYIEAHAYELAAVLVEPVQSNNLSLQPKEFIIKLREVTERCGVALVFDEVTTGFRFHPGGAQAWLGIQADIVNYGKVMGGGMPIGVIAGKAKFLDAVDGGMWDYGDNSFPSVERTFFGGTFCMHPLAMVSTKAVLEKFKQEGPALQERLHQKTKYLATTLNDYFTENDIPIEVEYFSSIFRFSFTQNLDPFFYHLINKGLYVWEWRKYFLSTAHTDADIEFIIQTVKDTIEDMKAGGFFLTSTTTNTTNISTEIIDSHSALNGSKNPEDDIKSNQNKGFWTKRSTYKTPEITIIPKKPHKLEFSLFYFGNYNSEFNPDKYSLLFSGAKFADEHGFSAVWLPERHFHDFGGFSPNPSVLSAALARETKQVKLRAGSVVLPLHHPIRVAEEWSVIDNLSQGRVGIAFASGWHENDFVFAPDAFGKHRELMFTNIEKVQKLWQGEKITVKNGVGNNVELGIYPQPMQSELPIWITIVNNPDTYIRAGEIGAGILTNLMGQKIEELAKNIQLYRQTLLDNGHDVNSGHVTVLLHTLVGEDLEITREKGRQPMYNYMTSSIGLFKSMIGNQGLATNLDELTDDDKLAILEAGYKRYVENSALIGTPESCIPIIEKLRAIGVDEISCLIDFGADESVVLESLPYLNQVREYYQNQTEKIPLTEAQKQLWFLDKLGENSAVAYLDSLYAELKGKLDMAVLQESLTTVINRHEALRTRIDNEGEFQEILPFVNGEIEVIDFSHLSSNAQETEIKSWLEAQFKQRFDLTQAPLFQVYVLKLDTEIHRLVAKIHHIIADGWSVSLVLQEVTQLYSAKCQGKFISLPQTKQFQDYSEWQNQQSQTVEMQVQEDYWLKQFANDIPVLNLPTDRPHPAMMSYRGNRQSLKLDSELSKSIKQVSKKQGCTLFMTLLAAYKVLLHRLSGNEEIVVGIPTAGRSFPGSESIVGYCVHLLPIKSSLDSAASFGEYLKSIRGILLDGYEHQDYPFSTLLNKLDLHRDFSRPALVSAAFNLDLPLGKPSMFGVEMSFLSPPKIPLAYDIYLTLTDANDELFLDCGYNLDVFNDETIQRWLHHFQTLLTAIVENPQQQIREIPLLTNAEKLELLVTRNQTEKSFPVDKCLHQLFSKQVEKYPHATAVVFANQRLSYQELEEKSNQLAHYLQSLGVKPEEIVGLCVERSLDMIVGLLGILKAGAAYLPLDPGFPKERLKYMLEDAKVNILLTQTVVISNIPSTTAKIITLDGDSNIISKQSPKPPVSTVVNTVKGDNLAYVIYTSGSTGQPKGVMIEHHSIVNYTTSIIDQLQIESGSSFLLISTVSADLGNTMIFPALCTGGQLHILSWDEAADAKGFSQYVAKNAIDYIKAVPSHLIALQNPAKPTEILPRKGLILGGEATSLTWVNNILEHQPNCTIYNHYGPTETTVGVLTYQVNPKKSLPEIATLPLQNPIHNTHIYLLDGNLKPVPVGVPGEIYIGGLGVARGYLNQPELTAEKFINKDDERLYKTGDLARYLPTGEIEFIGRVDNQVKVRGFRVELKDIESVITQHPDIETSTVILTDTQQLAAYVVPQTKRNPIINGMTRYKLPNNMYVAHLNKNETDYIYREIFELQAYLKHGITINPGDCVFDVGCNIGLFGLFISQICPELQIYAFEPNPTIYNIVKANLSLYSHNGQVFNCGISNTNKTAEFTFFPGFSLLSGFYADAEIEKEVVKNFVNNQQDVASQDFLSQADEILESRFKAQTFTAKLRTLSEVIAEQKVTHIDLLKINVEKSEFDVLQGIEKQDWAKIRQLVVEVDVKENLDPIVNLLTEQGYDLLIDQDVLLTNTELCYIYAIRPSEKGKLVKQTHHQAHIREIPIMTETLISSNEIKEFVIDKLPEYMLPTAFVLLDKLPLTANGKIDKKALPLPGQSLIAETQYVMPENDTEKTIVEIWQEVLKMPKVGRNDNFFDLGGNSLLLIQVHRKLQEQLTIELPVVEMFSYPTVKALSSYIMGLSNAQEIAAEQAQLRAENRSQGKSVMMQRRQKRGR</sequence>
<dbReference type="InterPro" id="IPR010071">
    <property type="entry name" value="AA_adenyl_dom"/>
</dbReference>
<evidence type="ECO:0000256" key="3">
    <source>
        <dbReference type="ARBA" id="ARBA00022553"/>
    </source>
</evidence>
<keyword evidence="3" id="KW-0597">Phosphoprotein</keyword>
<dbReference type="FunFam" id="3.40.50.12780:FF:000012">
    <property type="entry name" value="Non-ribosomal peptide synthetase"/>
    <property type="match status" value="1"/>
</dbReference>
<dbReference type="PANTHER" id="PTHR45527:SF1">
    <property type="entry name" value="FATTY ACID SYNTHASE"/>
    <property type="match status" value="1"/>
</dbReference>
<evidence type="ECO:0000256" key="5">
    <source>
        <dbReference type="SAM" id="MobiDB-lite"/>
    </source>
</evidence>
<dbReference type="CDD" id="cd00610">
    <property type="entry name" value="OAT_like"/>
    <property type="match status" value="1"/>
</dbReference>
<dbReference type="Pfam" id="PF00501">
    <property type="entry name" value="AMP-binding"/>
    <property type="match status" value="1"/>
</dbReference>
<keyword evidence="4" id="KW-0663">Pyridoxal phosphate</keyword>
<dbReference type="SUPFAM" id="SSF51679">
    <property type="entry name" value="Bacterial luciferase-like"/>
    <property type="match status" value="1"/>
</dbReference>
<dbReference type="GO" id="GO:0016705">
    <property type="term" value="F:oxidoreductase activity, acting on paired donors, with incorporation or reduction of molecular oxygen"/>
    <property type="evidence" value="ECO:0007669"/>
    <property type="project" value="InterPro"/>
</dbReference>
<dbReference type="InterPro" id="IPR015424">
    <property type="entry name" value="PyrdxlP-dep_Trfase"/>
</dbReference>
<dbReference type="GO" id="GO:0008483">
    <property type="term" value="F:transaminase activity"/>
    <property type="evidence" value="ECO:0007669"/>
    <property type="project" value="InterPro"/>
</dbReference>
<dbReference type="InterPro" id="IPR006342">
    <property type="entry name" value="FkbM_mtfrase"/>
</dbReference>
<dbReference type="Gene3D" id="3.40.50.150">
    <property type="entry name" value="Vaccinia Virus protein VP39"/>
    <property type="match status" value="1"/>
</dbReference>
<comment type="cofactor">
    <cofactor evidence="1">
        <name>pantetheine 4'-phosphate</name>
        <dbReference type="ChEBI" id="CHEBI:47942"/>
    </cofactor>
</comment>
<feature type="domain" description="Carrier" evidence="6">
    <location>
        <begin position="2360"/>
        <end position="2435"/>
    </location>
</feature>
<dbReference type="Pfam" id="PF00202">
    <property type="entry name" value="Aminotran_3"/>
    <property type="match status" value="1"/>
</dbReference>
<dbReference type="PROSITE" id="PS50075">
    <property type="entry name" value="CARRIER"/>
    <property type="match status" value="2"/>
</dbReference>
<dbReference type="SUPFAM" id="SSF52777">
    <property type="entry name" value="CoA-dependent acyltransferases"/>
    <property type="match status" value="2"/>
</dbReference>
<proteinExistence type="predicted"/>
<feature type="region of interest" description="Disordered" evidence="5">
    <location>
        <begin position="216"/>
        <end position="253"/>
    </location>
</feature>
<dbReference type="NCBIfam" id="TIGR01733">
    <property type="entry name" value="AA-adenyl-dom"/>
    <property type="match status" value="1"/>
</dbReference>
<dbReference type="Pfam" id="PF00668">
    <property type="entry name" value="Condensation"/>
    <property type="match status" value="1"/>
</dbReference>
<dbReference type="InterPro" id="IPR042099">
    <property type="entry name" value="ANL_N_sf"/>
</dbReference>
<evidence type="ECO:0000259" key="6">
    <source>
        <dbReference type="PROSITE" id="PS50075"/>
    </source>
</evidence>
<dbReference type="InterPro" id="IPR015422">
    <property type="entry name" value="PyrdxlP-dep_Trfase_small"/>
</dbReference>
<dbReference type="InterPro" id="IPR005814">
    <property type="entry name" value="Aminotrans_3"/>
</dbReference>
<dbReference type="NCBIfam" id="TIGR01444">
    <property type="entry name" value="fkbM_fam"/>
    <property type="match status" value="1"/>
</dbReference>
<organism evidence="7">
    <name type="scientific">Anabaena sp. XPORK15F</name>
    <dbReference type="NCBI Taxonomy" id="462641"/>
    <lineage>
        <taxon>Bacteria</taxon>
        <taxon>Bacillati</taxon>
        <taxon>Cyanobacteriota</taxon>
        <taxon>Cyanophyceae</taxon>
        <taxon>Nostocales</taxon>
        <taxon>Nostocaceae</taxon>
        <taxon>Anabaena</taxon>
    </lineage>
</organism>
<dbReference type="InterPro" id="IPR009081">
    <property type="entry name" value="PP-bd_ACP"/>
</dbReference>
<evidence type="ECO:0000256" key="2">
    <source>
        <dbReference type="ARBA" id="ARBA00022450"/>
    </source>
</evidence>
<dbReference type="Gene3D" id="1.10.1200.10">
    <property type="entry name" value="ACP-like"/>
    <property type="match status" value="2"/>
</dbReference>
<dbReference type="Pfam" id="PF05050">
    <property type="entry name" value="Methyltransf_21"/>
    <property type="match status" value="1"/>
</dbReference>
<dbReference type="InterPro" id="IPR000873">
    <property type="entry name" value="AMP-dep_synth/lig_dom"/>
</dbReference>
<dbReference type="GO" id="GO:0044550">
    <property type="term" value="P:secondary metabolite biosynthetic process"/>
    <property type="evidence" value="ECO:0007669"/>
    <property type="project" value="TreeGrafter"/>
</dbReference>
<dbReference type="Gene3D" id="3.90.1150.10">
    <property type="entry name" value="Aspartate Aminotransferase, domain 1"/>
    <property type="match status" value="1"/>
</dbReference>
<dbReference type="InterPro" id="IPR011251">
    <property type="entry name" value="Luciferase-like_dom"/>
</dbReference>
<dbReference type="Pfam" id="PF00296">
    <property type="entry name" value="Bac_luciferase"/>
    <property type="match status" value="1"/>
</dbReference>
<name>A0A0U3C4Y7_9NOST</name>
<dbReference type="GO" id="GO:0031177">
    <property type="term" value="F:phosphopantetheine binding"/>
    <property type="evidence" value="ECO:0007669"/>
    <property type="project" value="InterPro"/>
</dbReference>
<dbReference type="SMART" id="SM00823">
    <property type="entry name" value="PKS_PP"/>
    <property type="match status" value="2"/>
</dbReference>
<accession>A0A0U3C4Y7</accession>
<dbReference type="InterPro" id="IPR045851">
    <property type="entry name" value="AMP-bd_C_sf"/>
</dbReference>
<dbReference type="PANTHER" id="PTHR45527">
    <property type="entry name" value="NONRIBOSOMAL PEPTIDE SYNTHETASE"/>
    <property type="match status" value="1"/>
</dbReference>
<dbReference type="FunFam" id="1.10.1200.10:FF:000016">
    <property type="entry name" value="Non-ribosomal peptide synthase"/>
    <property type="match status" value="1"/>
</dbReference>
<dbReference type="FunFam" id="3.40.50.980:FF:000001">
    <property type="entry name" value="Non-ribosomal peptide synthetase"/>
    <property type="match status" value="1"/>
</dbReference>
<dbReference type="GO" id="GO:0072330">
    <property type="term" value="P:monocarboxylic acid biosynthetic process"/>
    <property type="evidence" value="ECO:0007669"/>
    <property type="project" value="UniProtKB-ARBA"/>
</dbReference>
<dbReference type="InterPro" id="IPR036661">
    <property type="entry name" value="Luciferase-like_sf"/>
</dbReference>
<dbReference type="Gene3D" id="3.30.559.10">
    <property type="entry name" value="Chloramphenicol acetyltransferase-like domain"/>
    <property type="match status" value="1"/>
</dbReference>
<dbReference type="PROSITE" id="PS00012">
    <property type="entry name" value="PHOSPHOPANTETHEINE"/>
    <property type="match status" value="1"/>
</dbReference>
<reference evidence="7" key="1">
    <citation type="journal article" date="2015" name="Proc. Natl. Acad. Sci. U.S.A.">
        <title>Antifungal activity improved by coproduction of cyclodextrins and anabaenolysins in Cyanobacteria.</title>
        <authorList>
            <person name="Shishido T.K."/>
            <person name="Jokela J."/>
            <person name="Kolehmainen C.T."/>
            <person name="Fewer D.P."/>
            <person name="Wahlsten M."/>
            <person name="Wang H."/>
            <person name="Rouhiainen L."/>
            <person name="Rizzi E."/>
            <person name="De Bellis G."/>
            <person name="Permi P."/>
            <person name="Sivonen K."/>
        </authorList>
    </citation>
    <scope>NUCLEOTIDE SEQUENCE</scope>
    <source>
        <strain evidence="7">XPORK15F</strain>
    </source>
</reference>
<dbReference type="SUPFAM" id="SSF56801">
    <property type="entry name" value="Acetyl-CoA synthetase-like"/>
    <property type="match status" value="1"/>
</dbReference>
<dbReference type="SUPFAM" id="SSF53383">
    <property type="entry name" value="PLP-dependent transferases"/>
    <property type="match status" value="1"/>
</dbReference>
<dbReference type="SUPFAM" id="SSF47336">
    <property type="entry name" value="ACP-like"/>
    <property type="match status" value="2"/>
</dbReference>
<dbReference type="InterPro" id="IPR023213">
    <property type="entry name" value="CAT-like_dom_sf"/>
</dbReference>
<evidence type="ECO:0000256" key="1">
    <source>
        <dbReference type="ARBA" id="ARBA00001957"/>
    </source>
</evidence>
<dbReference type="EMBL" id="KP761740">
    <property type="protein sequence ID" value="ALT22087.1"/>
    <property type="molecule type" value="Genomic_DNA"/>
</dbReference>
<evidence type="ECO:0000313" key="7">
    <source>
        <dbReference type="EMBL" id="ALT22087.1"/>
    </source>
</evidence>
<dbReference type="GO" id="GO:0008610">
    <property type="term" value="P:lipid biosynthetic process"/>
    <property type="evidence" value="ECO:0007669"/>
    <property type="project" value="UniProtKB-ARBA"/>
</dbReference>
<dbReference type="InterPro" id="IPR049704">
    <property type="entry name" value="Aminotrans_3_PPA_site"/>
</dbReference>
<dbReference type="InterPro" id="IPR036736">
    <property type="entry name" value="ACP-like_sf"/>
</dbReference>